<dbReference type="PROSITE" id="PS00622">
    <property type="entry name" value="HTH_LUXR_1"/>
    <property type="match status" value="1"/>
</dbReference>
<sequence length="215" mass="24008">MIRLVFELCLKNHPDIHLVAAWSSGSELFSALSTHSVDVLILDFLLGEREIDGLTLIKQIRNHYPMQKMLVLTSAESPAVARMVLRAGVNGFIGKSHPFEEVLAAVRSVAENNLFLATHLAEEIQTLYAISGKKADDDFCISCKPVLHEKIRLLSPREAEVIRCFLDGMSVSQIAAKFRRSRKTVSGQKQSALKKLGVRSDSELFKYSRELLSAR</sequence>
<dbReference type="Gene3D" id="3.40.50.2300">
    <property type="match status" value="1"/>
</dbReference>
<dbReference type="Pfam" id="PF00196">
    <property type="entry name" value="GerE"/>
    <property type="match status" value="1"/>
</dbReference>
<name>A0ABS1Z3E5_9GAMM</name>
<dbReference type="SUPFAM" id="SSF46894">
    <property type="entry name" value="C-terminal effector domain of the bipartite response regulators"/>
    <property type="match status" value="1"/>
</dbReference>
<dbReference type="InterPro" id="IPR036388">
    <property type="entry name" value="WH-like_DNA-bd_sf"/>
</dbReference>
<reference evidence="7 8" key="1">
    <citation type="submission" date="2021-01" db="EMBL/GenBank/DDBJ databases">
        <title>Complete genome sequence of Pantoea eucrina OB49, a heavy metal tolerant bacterium with PGPR potential isolated from wheat in Algeria.</title>
        <authorList>
            <person name="Lekired A."/>
            <person name="Ouzari I.H."/>
        </authorList>
    </citation>
    <scope>NUCLEOTIDE SEQUENCE [LARGE SCALE GENOMIC DNA]</scope>
    <source>
        <strain evidence="7 8">OB49</strain>
    </source>
</reference>
<dbReference type="SMART" id="SM00421">
    <property type="entry name" value="HTH_LUXR"/>
    <property type="match status" value="1"/>
</dbReference>
<keyword evidence="8" id="KW-1185">Reference proteome</keyword>
<feature type="domain" description="Response regulatory" evidence="6">
    <location>
        <begin position="1"/>
        <end position="110"/>
    </location>
</feature>
<dbReference type="PROSITE" id="PS50043">
    <property type="entry name" value="HTH_LUXR_2"/>
    <property type="match status" value="1"/>
</dbReference>
<keyword evidence="2" id="KW-0902">Two-component regulatory system</keyword>
<evidence type="ECO:0000256" key="2">
    <source>
        <dbReference type="ARBA" id="ARBA00023012"/>
    </source>
</evidence>
<protein>
    <submittedName>
        <fullName evidence="7">Response regulator transcription factor</fullName>
    </submittedName>
</protein>
<feature type="modified residue" description="4-aspartylphosphate" evidence="4">
    <location>
        <position position="43"/>
    </location>
</feature>
<evidence type="ECO:0000313" key="7">
    <source>
        <dbReference type="EMBL" id="MBM0746895.1"/>
    </source>
</evidence>
<dbReference type="SUPFAM" id="SSF52172">
    <property type="entry name" value="CheY-like"/>
    <property type="match status" value="1"/>
</dbReference>
<evidence type="ECO:0000256" key="3">
    <source>
        <dbReference type="ARBA" id="ARBA00023125"/>
    </source>
</evidence>
<dbReference type="InterPro" id="IPR001789">
    <property type="entry name" value="Sig_transdc_resp-reg_receiver"/>
</dbReference>
<dbReference type="Proteomes" id="UP000809137">
    <property type="component" value="Unassembled WGS sequence"/>
</dbReference>
<evidence type="ECO:0000256" key="1">
    <source>
        <dbReference type="ARBA" id="ARBA00022553"/>
    </source>
</evidence>
<dbReference type="InterPro" id="IPR016032">
    <property type="entry name" value="Sig_transdc_resp-reg_C-effctor"/>
</dbReference>
<dbReference type="CDD" id="cd17535">
    <property type="entry name" value="REC_NarL-like"/>
    <property type="match status" value="1"/>
</dbReference>
<dbReference type="Pfam" id="PF00072">
    <property type="entry name" value="Response_reg"/>
    <property type="match status" value="1"/>
</dbReference>
<dbReference type="PROSITE" id="PS50110">
    <property type="entry name" value="RESPONSE_REGULATORY"/>
    <property type="match status" value="1"/>
</dbReference>
<dbReference type="EMBL" id="JAFCXS010000002">
    <property type="protein sequence ID" value="MBM0746895.1"/>
    <property type="molecule type" value="Genomic_DNA"/>
</dbReference>
<dbReference type="InterPro" id="IPR011006">
    <property type="entry name" value="CheY-like_superfamily"/>
</dbReference>
<gene>
    <name evidence="7" type="ORF">JJB79_05600</name>
</gene>
<evidence type="ECO:0000313" key="8">
    <source>
        <dbReference type="Proteomes" id="UP000809137"/>
    </source>
</evidence>
<dbReference type="PRINTS" id="PR00038">
    <property type="entry name" value="HTHLUXR"/>
</dbReference>
<feature type="domain" description="HTH luxR-type" evidence="5">
    <location>
        <begin position="147"/>
        <end position="212"/>
    </location>
</feature>
<proteinExistence type="predicted"/>
<evidence type="ECO:0000259" key="6">
    <source>
        <dbReference type="PROSITE" id="PS50110"/>
    </source>
</evidence>
<keyword evidence="3" id="KW-0238">DNA-binding</keyword>
<evidence type="ECO:0000259" key="5">
    <source>
        <dbReference type="PROSITE" id="PS50043"/>
    </source>
</evidence>
<dbReference type="Gene3D" id="1.10.10.10">
    <property type="entry name" value="Winged helix-like DNA-binding domain superfamily/Winged helix DNA-binding domain"/>
    <property type="match status" value="1"/>
</dbReference>
<comment type="caution">
    <text evidence="7">The sequence shown here is derived from an EMBL/GenBank/DDBJ whole genome shotgun (WGS) entry which is preliminary data.</text>
</comment>
<dbReference type="SMART" id="SM00448">
    <property type="entry name" value="REC"/>
    <property type="match status" value="1"/>
</dbReference>
<dbReference type="CDD" id="cd06170">
    <property type="entry name" value="LuxR_C_like"/>
    <property type="match status" value="1"/>
</dbReference>
<accession>A0ABS1Z3E5</accession>
<organism evidence="7 8">
    <name type="scientific">Pantoea eucrina</name>
    <dbReference type="NCBI Taxonomy" id="472693"/>
    <lineage>
        <taxon>Bacteria</taxon>
        <taxon>Pseudomonadati</taxon>
        <taxon>Pseudomonadota</taxon>
        <taxon>Gammaproteobacteria</taxon>
        <taxon>Enterobacterales</taxon>
        <taxon>Erwiniaceae</taxon>
        <taxon>Pantoea</taxon>
    </lineage>
</organism>
<dbReference type="PANTHER" id="PTHR43214">
    <property type="entry name" value="TWO-COMPONENT RESPONSE REGULATOR"/>
    <property type="match status" value="1"/>
</dbReference>
<dbReference type="PANTHER" id="PTHR43214:SF17">
    <property type="entry name" value="TRANSCRIPTIONAL REGULATORY PROTEIN RCSB"/>
    <property type="match status" value="1"/>
</dbReference>
<evidence type="ECO:0000256" key="4">
    <source>
        <dbReference type="PROSITE-ProRule" id="PRU00169"/>
    </source>
</evidence>
<dbReference type="InterPro" id="IPR039420">
    <property type="entry name" value="WalR-like"/>
</dbReference>
<keyword evidence="1 4" id="KW-0597">Phosphoprotein</keyword>
<dbReference type="InterPro" id="IPR000792">
    <property type="entry name" value="Tscrpt_reg_LuxR_C"/>
</dbReference>
<dbReference type="InterPro" id="IPR058245">
    <property type="entry name" value="NreC/VraR/RcsB-like_REC"/>
</dbReference>